<evidence type="ECO:0000256" key="4">
    <source>
        <dbReference type="ARBA" id="ARBA00022989"/>
    </source>
</evidence>
<feature type="transmembrane region" description="Helical" evidence="7">
    <location>
        <begin position="277"/>
        <end position="300"/>
    </location>
</feature>
<evidence type="ECO:0000256" key="6">
    <source>
        <dbReference type="SAM" id="MobiDB-lite"/>
    </source>
</evidence>
<dbReference type="OrthoDB" id="9762833at2"/>
<sequence>MNESADAQDPDQPSTDASPPPTLDVADPGQPSDPSSQDPSDPRESSSSGEQWGSRIGVILAVAGSAVGLGNFLRFPGQAAQNGGGAFLLPYFISMLVIGVPLCWAEWTMGRYAGTRGFHSAPGIFSVVCRTPKARYLSVFALLIPLVIYMYYLVIEAWCLSYAWSYLTGDLMLGADPDAYSGFFDSTVGKSEDGSVFGQSSSLLIFVGITFALNLILIYRGIAGGIETFCKIAIPLIVVCALCVLVRVLTLPSEKVVAGLGFMWNPQPEALLNPKTWLAASGQIFFSLAVGFGVIINYSSYLTKKDDVVLSGLTACSMNEFFEVCLGGLITLPAAFMFLGASVATFSTFGLGFNALPNVFAQMPAGQFFGFLWFFMLFLAAITSSLSMLQPVLAFLEDGFNLKRHVSTAVLGIMVLAGALYVIYYSAGLKALDTLDFWVGTLLIFVLAMIQAVIYGWVFGIERGEREAHVGAHIRIPHIVQLLLKYVVPVYLGAIFIAFCYLKVPGSTDPETGEYIPGYWDLIMDDSVVRMSILFIFAMMGLLLVLIHFAGKNWIRQGRFDYLHAPHPAQTDRPTDSGETP</sequence>
<dbReference type="Pfam" id="PF00209">
    <property type="entry name" value="SNF"/>
    <property type="match status" value="2"/>
</dbReference>
<evidence type="ECO:0000256" key="1">
    <source>
        <dbReference type="ARBA" id="ARBA00004141"/>
    </source>
</evidence>
<dbReference type="AlphaFoldDB" id="A0A5C5YHS4"/>
<feature type="compositionally biased region" description="Polar residues" evidence="6">
    <location>
        <begin position="1"/>
        <end position="17"/>
    </location>
</feature>
<comment type="subcellular location">
    <subcellularLocation>
        <location evidence="1">Membrane</location>
        <topology evidence="1">Multi-pass membrane protein</topology>
    </subcellularLocation>
</comment>
<dbReference type="GO" id="GO:0016020">
    <property type="term" value="C:membrane"/>
    <property type="evidence" value="ECO:0007669"/>
    <property type="project" value="UniProtKB-SubCell"/>
</dbReference>
<feature type="transmembrane region" description="Helical" evidence="7">
    <location>
        <begin position="408"/>
        <end position="425"/>
    </location>
</feature>
<feature type="transmembrane region" description="Helical" evidence="7">
    <location>
        <begin position="229"/>
        <end position="250"/>
    </location>
</feature>
<keyword evidence="5 7" id="KW-0472">Membrane</keyword>
<feature type="transmembrane region" description="Helical" evidence="7">
    <location>
        <begin position="437"/>
        <end position="461"/>
    </location>
</feature>
<dbReference type="InterPro" id="IPR037272">
    <property type="entry name" value="SNS_sf"/>
</dbReference>
<feature type="transmembrane region" description="Helical" evidence="7">
    <location>
        <begin position="528"/>
        <end position="550"/>
    </location>
</feature>
<dbReference type="PANTHER" id="PTHR42948">
    <property type="entry name" value="TRANSPORTER"/>
    <property type="match status" value="1"/>
</dbReference>
<evidence type="ECO:0000256" key="5">
    <source>
        <dbReference type="ARBA" id="ARBA00023136"/>
    </source>
</evidence>
<keyword evidence="9" id="KW-1185">Reference proteome</keyword>
<evidence type="ECO:0000313" key="9">
    <source>
        <dbReference type="Proteomes" id="UP000318053"/>
    </source>
</evidence>
<feature type="transmembrane region" description="Helical" evidence="7">
    <location>
        <begin position="482"/>
        <end position="504"/>
    </location>
</feature>
<dbReference type="InterPro" id="IPR000175">
    <property type="entry name" value="Na/ntran_symport"/>
</dbReference>
<keyword evidence="3 7" id="KW-0812">Transmembrane</keyword>
<name>A0A5C5YHS4_9BACT</name>
<accession>A0A5C5YHS4</accession>
<feature type="transmembrane region" description="Helical" evidence="7">
    <location>
        <begin position="203"/>
        <end position="222"/>
    </location>
</feature>
<feature type="transmembrane region" description="Helical" evidence="7">
    <location>
        <begin position="52"/>
        <end position="73"/>
    </location>
</feature>
<evidence type="ECO:0000256" key="3">
    <source>
        <dbReference type="ARBA" id="ARBA00022692"/>
    </source>
</evidence>
<dbReference type="NCBIfam" id="NF037979">
    <property type="entry name" value="Na_transp"/>
    <property type="match status" value="1"/>
</dbReference>
<feature type="transmembrane region" description="Helical" evidence="7">
    <location>
        <begin position="371"/>
        <end position="396"/>
    </location>
</feature>
<feature type="transmembrane region" description="Helical" evidence="7">
    <location>
        <begin position="140"/>
        <end position="164"/>
    </location>
</feature>
<organism evidence="8 9">
    <name type="scientific">Allorhodopirellula solitaria</name>
    <dbReference type="NCBI Taxonomy" id="2527987"/>
    <lineage>
        <taxon>Bacteria</taxon>
        <taxon>Pseudomonadati</taxon>
        <taxon>Planctomycetota</taxon>
        <taxon>Planctomycetia</taxon>
        <taxon>Pirellulales</taxon>
        <taxon>Pirellulaceae</taxon>
        <taxon>Allorhodopirellula</taxon>
    </lineage>
</organism>
<evidence type="ECO:0000256" key="7">
    <source>
        <dbReference type="SAM" id="Phobius"/>
    </source>
</evidence>
<reference evidence="8 9" key="1">
    <citation type="submission" date="2019-02" db="EMBL/GenBank/DDBJ databases">
        <title>Deep-cultivation of Planctomycetes and their phenomic and genomic characterization uncovers novel biology.</title>
        <authorList>
            <person name="Wiegand S."/>
            <person name="Jogler M."/>
            <person name="Boedeker C."/>
            <person name="Pinto D."/>
            <person name="Vollmers J."/>
            <person name="Rivas-Marin E."/>
            <person name="Kohn T."/>
            <person name="Peeters S.H."/>
            <person name="Heuer A."/>
            <person name="Rast P."/>
            <person name="Oberbeckmann S."/>
            <person name="Bunk B."/>
            <person name="Jeske O."/>
            <person name="Meyerdierks A."/>
            <person name="Storesund J.E."/>
            <person name="Kallscheuer N."/>
            <person name="Luecker S."/>
            <person name="Lage O.M."/>
            <person name="Pohl T."/>
            <person name="Merkel B.J."/>
            <person name="Hornburger P."/>
            <person name="Mueller R.-W."/>
            <person name="Bruemmer F."/>
            <person name="Labrenz M."/>
            <person name="Spormann A.M."/>
            <person name="Op Den Camp H."/>
            <person name="Overmann J."/>
            <person name="Amann R."/>
            <person name="Jetten M.S.M."/>
            <person name="Mascher T."/>
            <person name="Medema M.H."/>
            <person name="Devos D.P."/>
            <person name="Kaster A.-K."/>
            <person name="Ovreas L."/>
            <person name="Rohde M."/>
            <person name="Galperin M.Y."/>
            <person name="Jogler C."/>
        </authorList>
    </citation>
    <scope>NUCLEOTIDE SEQUENCE [LARGE SCALE GENOMIC DNA]</scope>
    <source>
        <strain evidence="8 9">CA85</strain>
    </source>
</reference>
<evidence type="ECO:0000256" key="2">
    <source>
        <dbReference type="ARBA" id="ARBA00022448"/>
    </source>
</evidence>
<comment type="caution">
    <text evidence="8">The sequence shown here is derived from an EMBL/GenBank/DDBJ whole genome shotgun (WGS) entry which is preliminary data.</text>
</comment>
<protein>
    <submittedName>
        <fullName evidence="8">Sodium:neurotransmitter symporter family protein</fullName>
    </submittedName>
</protein>
<gene>
    <name evidence="8" type="ORF">CA85_16790</name>
</gene>
<evidence type="ECO:0000313" key="8">
    <source>
        <dbReference type="EMBL" id="TWT73212.1"/>
    </source>
</evidence>
<keyword evidence="2" id="KW-0813">Transport</keyword>
<dbReference type="Proteomes" id="UP000318053">
    <property type="component" value="Unassembled WGS sequence"/>
</dbReference>
<dbReference type="PROSITE" id="PS50267">
    <property type="entry name" value="NA_NEUROTRAN_SYMP_3"/>
    <property type="match status" value="1"/>
</dbReference>
<dbReference type="SUPFAM" id="SSF161070">
    <property type="entry name" value="SNF-like"/>
    <property type="match status" value="1"/>
</dbReference>
<keyword evidence="4 7" id="KW-1133">Transmembrane helix</keyword>
<feature type="region of interest" description="Disordered" evidence="6">
    <location>
        <begin position="1"/>
        <end position="51"/>
    </location>
</feature>
<proteinExistence type="predicted"/>
<dbReference type="CDD" id="cd10333">
    <property type="entry name" value="LeuT-like_sbd"/>
    <property type="match status" value="1"/>
</dbReference>
<dbReference type="EMBL" id="SJPK01000003">
    <property type="protein sequence ID" value="TWT73212.1"/>
    <property type="molecule type" value="Genomic_DNA"/>
</dbReference>
<dbReference type="RefSeq" id="WP_146390762.1">
    <property type="nucleotide sequence ID" value="NZ_SJPK01000003.1"/>
</dbReference>
<dbReference type="PANTHER" id="PTHR42948:SF1">
    <property type="entry name" value="TRANSPORTER"/>
    <property type="match status" value="1"/>
</dbReference>
<feature type="transmembrane region" description="Helical" evidence="7">
    <location>
        <begin position="85"/>
        <end position="107"/>
    </location>
</feature>
<dbReference type="PRINTS" id="PR00176">
    <property type="entry name" value="NANEUSMPORT"/>
</dbReference>
<feature type="compositionally biased region" description="Low complexity" evidence="6">
    <location>
        <begin position="27"/>
        <end position="50"/>
    </location>
</feature>
<feature type="transmembrane region" description="Helical" evidence="7">
    <location>
        <begin position="321"/>
        <end position="351"/>
    </location>
</feature>